<feature type="repeat" description="WD" evidence="8">
    <location>
        <begin position="273"/>
        <end position="314"/>
    </location>
</feature>
<dbReference type="InterPro" id="IPR001680">
    <property type="entry name" value="WD40_rpt"/>
</dbReference>
<comment type="subcellular location">
    <subcellularLocation>
        <location evidence="1">Cytoplasm</location>
        <location evidence="1">Cytoskeleton</location>
        <location evidence="1">Cilium axoneme</location>
    </subcellularLocation>
</comment>
<keyword evidence="7" id="KW-0966">Cell projection</keyword>
<feature type="compositionally biased region" description="Basic and acidic residues" evidence="10">
    <location>
        <begin position="1206"/>
        <end position="1223"/>
    </location>
</feature>
<keyword evidence="6" id="KW-0206">Cytoskeleton</keyword>
<evidence type="ECO:0000256" key="2">
    <source>
        <dbReference type="ARBA" id="ARBA00022490"/>
    </source>
</evidence>
<feature type="region of interest" description="Disordered" evidence="10">
    <location>
        <begin position="585"/>
        <end position="604"/>
    </location>
</feature>
<dbReference type="Gene3D" id="2.130.10.10">
    <property type="entry name" value="YVTN repeat-like/Quinoprotein amine dehydrogenase"/>
    <property type="match status" value="2"/>
</dbReference>
<dbReference type="EMBL" id="HE573023">
    <property type="protein sequence ID" value="CCC49011.1"/>
    <property type="molecule type" value="Genomic_DNA"/>
</dbReference>
<evidence type="ECO:0000256" key="6">
    <source>
        <dbReference type="ARBA" id="ARBA00023212"/>
    </source>
</evidence>
<evidence type="ECO:0000256" key="10">
    <source>
        <dbReference type="SAM" id="MobiDB-lite"/>
    </source>
</evidence>
<sequence length="1762" mass="199622">MAQQGTPAKERPPLHVYPEAKVGTAFFSHHGIDSTRYNGICALTGSTVLMASGRFVMFVDFHRGTIESVPGPEDGGVGAVAVHPSKRFYVVCERALKNPLIRAYEWPSRVAIGEFSDGAVRGFSACSFNSDGRMMATVGMYPDFYLTVWNWETRGMILRNKCYGGEVYTVVFSPFDSGLLVTGGTGHIKFWSMAHTFTGMKLKGLLGKFGRLEISNVSGFVVLSDGKVVSGTESGLIVLWEGDLIRCCFARKIVEGEDGGGSTSMMARNYGYVPCHDGTINVVELVDSGRLLVTAGDDGYMRYWRVSELEMAEGEGAPPLYVPECLCEVLVDPGANIRAVSYCKDVNEWAVLDSQGALWRVPYFNLEDMLNRSKQFSLKPPVASLRFNGGSITSAALSPSDHTVVTGGEDASIRLIDYVTPCELFHMRLPQPNVVIGLRFFNRDCKKSKFLACCESGAVLMLERGETSFTFLGQWRPHNNGLKLFAVDSAERRLCTVSSSAEAFFFNIEENLTALQPIGFCRLPLPNAMCIAWDDANSCCLIGHECGKVLAIHAPTLDDVDQATSFEFKCRYSLVGIRQRKKVEKRQASNTTGEREEYVEEEEEEENVGPWPVHLIRSLTDGTFIVGAGSPELLYQYNLQIRYEGQIELPPLPATGIEPVNYVEEPTLNLCYRGCTPVSASISYSGMYLVILCEGSQMLLRKLDAYGKVQPTCILAAAAHDRLEGCVSAACTSFDDTMLVSVGSDGLVVAQLLSGCSPPSAHDQKVVPPPLSTLKAEEVVEPQITSLSICEQKDLDDRRRAEEEKQRELRVFLAKLSGIHEKYAALIMENSSAPEASRLSEKEMALHPQILEELQQEMSRRVEESRKPTALQLAREELRTKKMRDRFIDNLVHDRFMVQSFSKEFVVASFRTPKIDSAVKRYQAQIEYLTSSEGAPCASMATASGTESTARNVEENRDDASLATAAGIMQWLAAEEMKHHKLEEEQRQAESHRESEILTTTKRQFLDKLDERRQERHWRKKGYEMLLSHKPDPAEETARFDAELRQEVSRRGECVLRTDPSYHSSPSAVDKLREMIALEQLMFKMRNEFTEKLIKIRDDKKLLCETLNVYLQRIRTINEGLKDKSFPADDVRLSAEELSEGRFDVTRDDLDAFVKQRQEEKTREELAKKAQRGFGADLAGNEPSPGRQTDTVVDSSIANTLGSKPTDAEEERKVHVGGDDTRTFQHRRSKSVRSSTSTGKSSRMYSASALASAAVRERMDHELRVKLDNVKLTEMEEEEQQMERQRLLAERQRLHTCVRDLMDGFDKRLWEMLEERCRIDANLSLAHTRSLLLYREYKILLVFRQRDIELRQQYEEATTLRDQRRREVEKLQRVVEEQTASLEKLHEVNKTFRRGVEGFIAANFPPEHVPYITKVFLRQIKRRKNNGDACSADDDITSDDDDDEDVGEDDIWEEVCPPQCSEERWLEVIEKRETRLDHVDAIADCRRHQEATQQSIQKHQELAEKHDKAVCSSLKAIEDFQSEKCKQLNMLDTLVALRCSQVQCLKDGKCPETFRSPDIVVVSNDVIKRLYNRIEGMAVEKQELREKLKTMVSEQQTLQRERSAKQSLHAQWEEKIYEAMLLKFGQIVNLELLESSCGSREVEQLKERLRIEELTWEKEIQKREKKISLLREKLQDSFEQNTDLLHGIGDQESERQEIRNSFTRATQKAVSKMHNAANVATEEDRNNLRLLISAQQKEIESLQREVAMLRSKGGHVYAPTTS</sequence>
<dbReference type="Pfam" id="PF00400">
    <property type="entry name" value="WD40"/>
    <property type="match status" value="2"/>
</dbReference>
<dbReference type="PROSITE" id="PS50294">
    <property type="entry name" value="WD_REPEATS_REGION"/>
    <property type="match status" value="1"/>
</dbReference>
<name>G0TYG4_TRYVY</name>
<keyword evidence="5 9" id="KW-0175">Coiled coil</keyword>
<keyword evidence="2" id="KW-0963">Cytoplasm</keyword>
<evidence type="ECO:0000313" key="11">
    <source>
        <dbReference type="EMBL" id="CCC49011.1"/>
    </source>
</evidence>
<evidence type="ECO:0000256" key="1">
    <source>
        <dbReference type="ARBA" id="ARBA00004430"/>
    </source>
</evidence>
<feature type="coiled-coil region" evidence="9">
    <location>
        <begin position="1265"/>
        <end position="1295"/>
    </location>
</feature>
<gene>
    <name evidence="11" type="ORF">TVY486_0703450</name>
</gene>
<accession>G0TYG4</accession>
<feature type="coiled-coil region" evidence="9">
    <location>
        <begin position="1354"/>
        <end position="1388"/>
    </location>
</feature>
<evidence type="ECO:0000256" key="8">
    <source>
        <dbReference type="PROSITE-ProRule" id="PRU00221"/>
    </source>
</evidence>
<organism evidence="11">
    <name type="scientific">Trypanosoma vivax (strain Y486)</name>
    <dbReference type="NCBI Taxonomy" id="1055687"/>
    <lineage>
        <taxon>Eukaryota</taxon>
        <taxon>Discoba</taxon>
        <taxon>Euglenozoa</taxon>
        <taxon>Kinetoplastea</taxon>
        <taxon>Metakinetoplastina</taxon>
        <taxon>Trypanosomatida</taxon>
        <taxon>Trypanosomatidae</taxon>
        <taxon>Trypanosoma</taxon>
        <taxon>Duttonella</taxon>
    </lineage>
</organism>
<keyword evidence="3 8" id="KW-0853">WD repeat</keyword>
<dbReference type="VEuPathDB" id="TriTrypDB:TvY486_0703450"/>
<feature type="compositionally biased region" description="Basic and acidic residues" evidence="10">
    <location>
        <begin position="1158"/>
        <end position="1168"/>
    </location>
</feature>
<feature type="coiled-coil region" evidence="9">
    <location>
        <begin position="1567"/>
        <end position="1601"/>
    </location>
</feature>
<reference evidence="11" key="1">
    <citation type="journal article" date="2012" name="Proc. Natl. Acad. Sci. U.S.A.">
        <title>Antigenic diversity is generated by distinct evolutionary mechanisms in African trypanosome species.</title>
        <authorList>
            <person name="Jackson A.P."/>
            <person name="Berry A."/>
            <person name="Aslett M."/>
            <person name="Allison H.C."/>
            <person name="Burton P."/>
            <person name="Vavrova-Anderson J."/>
            <person name="Brown R."/>
            <person name="Browne H."/>
            <person name="Corton N."/>
            <person name="Hauser H."/>
            <person name="Gamble J."/>
            <person name="Gilderthorp R."/>
            <person name="Marcello L."/>
            <person name="McQuillan J."/>
            <person name="Otto T.D."/>
            <person name="Quail M.A."/>
            <person name="Sanders M.J."/>
            <person name="van Tonder A."/>
            <person name="Ginger M.L."/>
            <person name="Field M.C."/>
            <person name="Barry J.D."/>
            <person name="Hertz-Fowler C."/>
            <person name="Berriman M."/>
        </authorList>
    </citation>
    <scope>NUCLEOTIDE SEQUENCE</scope>
    <source>
        <strain evidence="11">Y486</strain>
    </source>
</reference>
<dbReference type="SMART" id="SM00320">
    <property type="entry name" value="WD40"/>
    <property type="match status" value="7"/>
</dbReference>
<dbReference type="SUPFAM" id="SSF50978">
    <property type="entry name" value="WD40 repeat-like"/>
    <property type="match status" value="1"/>
</dbReference>
<dbReference type="GO" id="GO:0005930">
    <property type="term" value="C:axoneme"/>
    <property type="evidence" value="ECO:0007669"/>
    <property type="project" value="UniProtKB-SubCell"/>
</dbReference>
<evidence type="ECO:0000256" key="4">
    <source>
        <dbReference type="ARBA" id="ARBA00022737"/>
    </source>
</evidence>
<dbReference type="OMA" id="FIMDRVH"/>
<feature type="region of interest" description="Disordered" evidence="10">
    <location>
        <begin position="1426"/>
        <end position="1447"/>
    </location>
</feature>
<evidence type="ECO:0000256" key="7">
    <source>
        <dbReference type="ARBA" id="ARBA00023273"/>
    </source>
</evidence>
<dbReference type="InterPro" id="IPR036322">
    <property type="entry name" value="WD40_repeat_dom_sf"/>
</dbReference>
<dbReference type="PROSITE" id="PS50082">
    <property type="entry name" value="WD_REPEATS_2"/>
    <property type="match status" value="1"/>
</dbReference>
<dbReference type="PANTHER" id="PTHR14885">
    <property type="entry name" value="CILIA- AND FLAGELLA-ASSOCIATED PROTEIN 43-RELATED"/>
    <property type="match status" value="1"/>
</dbReference>
<feature type="coiled-coil region" evidence="9">
    <location>
        <begin position="1725"/>
        <end position="1752"/>
    </location>
</feature>
<keyword evidence="4" id="KW-0677">Repeat</keyword>
<feature type="region of interest" description="Disordered" evidence="10">
    <location>
        <begin position="1158"/>
        <end position="1246"/>
    </location>
</feature>
<proteinExistence type="predicted"/>
<dbReference type="InterPro" id="IPR015943">
    <property type="entry name" value="WD40/YVTN_repeat-like_dom_sf"/>
</dbReference>
<evidence type="ECO:0000256" key="3">
    <source>
        <dbReference type="ARBA" id="ARBA00022574"/>
    </source>
</evidence>
<evidence type="ECO:0000256" key="5">
    <source>
        <dbReference type="ARBA" id="ARBA00023054"/>
    </source>
</evidence>
<evidence type="ECO:0000256" key="9">
    <source>
        <dbReference type="SAM" id="Coils"/>
    </source>
</evidence>
<dbReference type="PANTHER" id="PTHR14885:SF3">
    <property type="entry name" value="CILIA- AND FLAGELLA-ASSOCIATED PROTEIN 44"/>
    <property type="match status" value="1"/>
</dbReference>
<feature type="compositionally biased region" description="Low complexity" evidence="10">
    <location>
        <begin position="1232"/>
        <end position="1243"/>
    </location>
</feature>
<feature type="compositionally biased region" description="Polar residues" evidence="10">
    <location>
        <begin position="1186"/>
        <end position="1203"/>
    </location>
</feature>
<protein>
    <submittedName>
        <fullName evidence="11">Uncharacterized protein</fullName>
    </submittedName>
</protein>
<feature type="compositionally biased region" description="Acidic residues" evidence="10">
    <location>
        <begin position="1431"/>
        <end position="1447"/>
    </location>
</feature>